<dbReference type="SMR" id="V7AYU9"/>
<dbReference type="PANTHER" id="PTHR24078:SF555">
    <property type="entry name" value="DNAJ CHAPERONE CARBOXY-TERMINAL DOMAIN PROTEIN"/>
    <property type="match status" value="1"/>
</dbReference>
<dbReference type="InterPro" id="IPR002939">
    <property type="entry name" value="DnaJ_C"/>
</dbReference>
<dbReference type="SUPFAM" id="SSF49493">
    <property type="entry name" value="HSP40/DnaJ peptide-binding domain"/>
    <property type="match status" value="2"/>
</dbReference>
<dbReference type="GO" id="GO:0006457">
    <property type="term" value="P:protein folding"/>
    <property type="evidence" value="ECO:0007669"/>
    <property type="project" value="InterPro"/>
</dbReference>
<sequence length="341" mass="38235">MVGVTCVFRTNSIRDLCKLYKSIIKRWFRGSKKPRGHNPKKQNPVEDGKVTNGIGCFRFKGDDLRSNEGDHPMSSPRGCFLCRHRSSDSSCFPCMNSASRNASRKTNQTSTKNCDFMSSPSPSVSLNRSGSLRMPPYLNSRNASTRSNNPIMYSNSSGMQKPPPIEKKLECTLEDLCYGCKKNIMITRDVLTDTGGIFQEEELLTINVQPGWKKGTEIKFEGKGNERPGAYREDIIFIISEKRHELFRRDGDDLELSVKIPLVQALSGCTILIPLLGGGHMNLKLDNIIHPGHEKIVPDQGMPISREQGKRGNLSITFQVQFPTHLTSSQRSEVVRILQDS</sequence>
<dbReference type="AlphaFoldDB" id="V7AYU9"/>
<dbReference type="CDD" id="cd10747">
    <property type="entry name" value="DnaJ_C"/>
    <property type="match status" value="1"/>
</dbReference>
<dbReference type="EMBL" id="CM002296">
    <property type="protein sequence ID" value="ESW09421.1"/>
    <property type="molecule type" value="Genomic_DNA"/>
</dbReference>
<dbReference type="eggNOG" id="KOG0714">
    <property type="taxonomic scope" value="Eukaryota"/>
</dbReference>
<dbReference type="Gramene" id="ESW09421">
    <property type="protein sequence ID" value="ESW09421"/>
    <property type="gene ID" value="PHAVU_009G126300g"/>
</dbReference>
<evidence type="ECO:0000313" key="4">
    <source>
        <dbReference type="EMBL" id="ESW09421.1"/>
    </source>
</evidence>
<organism evidence="4 5">
    <name type="scientific">Phaseolus vulgaris</name>
    <name type="common">Kidney bean</name>
    <name type="synonym">French bean</name>
    <dbReference type="NCBI Taxonomy" id="3885"/>
    <lineage>
        <taxon>Eukaryota</taxon>
        <taxon>Viridiplantae</taxon>
        <taxon>Streptophyta</taxon>
        <taxon>Embryophyta</taxon>
        <taxon>Tracheophyta</taxon>
        <taxon>Spermatophyta</taxon>
        <taxon>Magnoliopsida</taxon>
        <taxon>eudicotyledons</taxon>
        <taxon>Gunneridae</taxon>
        <taxon>Pentapetalae</taxon>
        <taxon>rosids</taxon>
        <taxon>fabids</taxon>
        <taxon>Fabales</taxon>
        <taxon>Fabaceae</taxon>
        <taxon>Papilionoideae</taxon>
        <taxon>50 kb inversion clade</taxon>
        <taxon>NPAAA clade</taxon>
        <taxon>indigoferoid/millettioid clade</taxon>
        <taxon>Phaseoleae</taxon>
        <taxon>Phaseolus</taxon>
    </lineage>
</organism>
<dbReference type="OrthoDB" id="550424at2759"/>
<protein>
    <recommendedName>
        <fullName evidence="3">Chaperone DnaJ C-terminal domain-containing protein</fullName>
    </recommendedName>
</protein>
<feature type="region of interest" description="Disordered" evidence="2">
    <location>
        <begin position="98"/>
        <end position="148"/>
    </location>
</feature>
<dbReference type="Pfam" id="PF01556">
    <property type="entry name" value="DnaJ_C"/>
    <property type="match status" value="1"/>
</dbReference>
<keyword evidence="5" id="KW-1185">Reference proteome</keyword>
<dbReference type="FunFam" id="2.60.260.20:FF:000002">
    <property type="entry name" value="Dnaj homolog subfamily b member"/>
    <property type="match status" value="1"/>
</dbReference>
<evidence type="ECO:0000259" key="3">
    <source>
        <dbReference type="Pfam" id="PF01556"/>
    </source>
</evidence>
<dbReference type="OMA" id="KALTGCC"/>
<feature type="compositionally biased region" description="Polar residues" evidence="2">
    <location>
        <begin position="139"/>
        <end position="148"/>
    </location>
</feature>
<dbReference type="FunFam" id="2.60.260.20:FF:000006">
    <property type="entry name" value="DnaJ subfamily B member 13"/>
    <property type="match status" value="1"/>
</dbReference>
<feature type="compositionally biased region" description="Low complexity" evidence="2">
    <location>
        <begin position="118"/>
        <end position="132"/>
    </location>
</feature>
<keyword evidence="1" id="KW-0143">Chaperone</keyword>
<gene>
    <name evidence="4" type="ORF">PHAVU_009G126300g</name>
</gene>
<accession>V7AYU9</accession>
<name>V7AYU9_PHAVU</name>
<feature type="domain" description="Chaperone DnaJ C-terminal" evidence="3">
    <location>
        <begin position="165"/>
        <end position="323"/>
    </location>
</feature>
<dbReference type="InterPro" id="IPR008971">
    <property type="entry name" value="HSP40/DnaJ_pept-bd"/>
</dbReference>
<dbReference type="Gene3D" id="2.60.260.20">
    <property type="entry name" value="Urease metallochaperone UreE, N-terminal domain"/>
    <property type="match status" value="2"/>
</dbReference>
<dbReference type="GO" id="GO:0051082">
    <property type="term" value="F:unfolded protein binding"/>
    <property type="evidence" value="ECO:0007669"/>
    <property type="project" value="InterPro"/>
</dbReference>
<reference evidence="5" key="1">
    <citation type="journal article" date="2014" name="Nat. Genet.">
        <title>A reference genome for common bean and genome-wide analysis of dual domestications.</title>
        <authorList>
            <person name="Schmutz J."/>
            <person name="McClean P.E."/>
            <person name="Mamidi S."/>
            <person name="Wu G.A."/>
            <person name="Cannon S.B."/>
            <person name="Grimwood J."/>
            <person name="Jenkins J."/>
            <person name="Shu S."/>
            <person name="Song Q."/>
            <person name="Chavarro C."/>
            <person name="Torres-Torres M."/>
            <person name="Geffroy V."/>
            <person name="Moghaddam S.M."/>
            <person name="Gao D."/>
            <person name="Abernathy B."/>
            <person name="Barry K."/>
            <person name="Blair M."/>
            <person name="Brick M.A."/>
            <person name="Chovatia M."/>
            <person name="Gepts P."/>
            <person name="Goodstein D.M."/>
            <person name="Gonzales M."/>
            <person name="Hellsten U."/>
            <person name="Hyten D.L."/>
            <person name="Jia G."/>
            <person name="Kelly J.D."/>
            <person name="Kudrna D."/>
            <person name="Lee R."/>
            <person name="Richard M.M."/>
            <person name="Miklas P.N."/>
            <person name="Osorno J.M."/>
            <person name="Rodrigues J."/>
            <person name="Thareau V."/>
            <person name="Urrea C.A."/>
            <person name="Wang M."/>
            <person name="Yu Y."/>
            <person name="Zhang M."/>
            <person name="Wing R.A."/>
            <person name="Cregan P.B."/>
            <person name="Rokhsar D.S."/>
            <person name="Jackson S.A."/>
        </authorList>
    </citation>
    <scope>NUCLEOTIDE SEQUENCE [LARGE SCALE GENOMIC DNA]</scope>
    <source>
        <strain evidence="5">cv. G19833</strain>
    </source>
</reference>
<feature type="compositionally biased region" description="Polar residues" evidence="2">
    <location>
        <begin position="98"/>
        <end position="113"/>
    </location>
</feature>
<dbReference type="PANTHER" id="PTHR24078">
    <property type="entry name" value="DNAJ HOMOLOG SUBFAMILY C MEMBER"/>
    <property type="match status" value="1"/>
</dbReference>
<dbReference type="GO" id="GO:0051087">
    <property type="term" value="F:protein-folding chaperone binding"/>
    <property type="evidence" value="ECO:0007669"/>
    <property type="project" value="TreeGrafter"/>
</dbReference>
<dbReference type="InterPro" id="IPR051339">
    <property type="entry name" value="DnaJ_subfamily_B"/>
</dbReference>
<dbReference type="GO" id="GO:0005829">
    <property type="term" value="C:cytosol"/>
    <property type="evidence" value="ECO:0007669"/>
    <property type="project" value="TreeGrafter"/>
</dbReference>
<evidence type="ECO:0000313" key="5">
    <source>
        <dbReference type="Proteomes" id="UP000000226"/>
    </source>
</evidence>
<dbReference type="STRING" id="3885.V7AYU9"/>
<evidence type="ECO:0000256" key="2">
    <source>
        <dbReference type="SAM" id="MobiDB-lite"/>
    </source>
</evidence>
<dbReference type="Proteomes" id="UP000000226">
    <property type="component" value="Chromosome 9"/>
</dbReference>
<proteinExistence type="predicted"/>
<evidence type="ECO:0000256" key="1">
    <source>
        <dbReference type="ARBA" id="ARBA00023186"/>
    </source>
</evidence>